<name>A0A8J6IXJ0_9FIRM</name>
<evidence type="ECO:0000256" key="1">
    <source>
        <dbReference type="ARBA" id="ARBA00005854"/>
    </source>
</evidence>
<keyword evidence="2" id="KW-0560">Oxidoreductase</keyword>
<dbReference type="PANTHER" id="PTHR43761">
    <property type="entry name" value="D-ISOMER SPECIFIC 2-HYDROXYACID DEHYDROGENASE FAMILY PROTEIN (AFU_ORTHOLOGUE AFUA_1G13630)"/>
    <property type="match status" value="1"/>
</dbReference>
<dbReference type="AlphaFoldDB" id="A0A8J6IXJ0"/>
<dbReference type="PROSITE" id="PS00670">
    <property type="entry name" value="D_2_HYDROXYACID_DH_2"/>
    <property type="match status" value="1"/>
</dbReference>
<dbReference type="InterPro" id="IPR029753">
    <property type="entry name" value="D-isomer_DH_CS"/>
</dbReference>
<dbReference type="GO" id="GO:0051287">
    <property type="term" value="F:NAD binding"/>
    <property type="evidence" value="ECO:0007669"/>
    <property type="project" value="InterPro"/>
</dbReference>
<dbReference type="RefSeq" id="WP_186852403.1">
    <property type="nucleotide sequence ID" value="NZ_JACOPO010000002.1"/>
</dbReference>
<dbReference type="Proteomes" id="UP000628736">
    <property type="component" value="Unassembled WGS sequence"/>
</dbReference>
<evidence type="ECO:0000256" key="3">
    <source>
        <dbReference type="ARBA" id="ARBA00023027"/>
    </source>
</evidence>
<evidence type="ECO:0000313" key="5">
    <source>
        <dbReference type="EMBL" id="MBC5722170.1"/>
    </source>
</evidence>
<evidence type="ECO:0000259" key="4">
    <source>
        <dbReference type="Pfam" id="PF02826"/>
    </source>
</evidence>
<comment type="similarity">
    <text evidence="1">Belongs to the D-isomer specific 2-hydroxyacid dehydrogenase family.</text>
</comment>
<dbReference type="PANTHER" id="PTHR43761:SF1">
    <property type="entry name" value="D-ISOMER SPECIFIC 2-HYDROXYACID DEHYDROGENASE CATALYTIC DOMAIN-CONTAINING PROTEIN-RELATED"/>
    <property type="match status" value="1"/>
</dbReference>
<organism evidence="5 6">
    <name type="scientific">Flintibacter hominis</name>
    <dbReference type="NCBI Taxonomy" id="2763048"/>
    <lineage>
        <taxon>Bacteria</taxon>
        <taxon>Bacillati</taxon>
        <taxon>Bacillota</taxon>
        <taxon>Clostridia</taxon>
        <taxon>Eubacteriales</taxon>
        <taxon>Flintibacter</taxon>
    </lineage>
</organism>
<protein>
    <recommendedName>
        <fullName evidence="4">D-isomer specific 2-hydroxyacid dehydrogenase NAD-binding domain-containing protein</fullName>
    </recommendedName>
</protein>
<dbReference type="InterPro" id="IPR006140">
    <property type="entry name" value="D-isomer_DH_NAD-bd"/>
</dbReference>
<evidence type="ECO:0000256" key="2">
    <source>
        <dbReference type="ARBA" id="ARBA00023002"/>
    </source>
</evidence>
<reference evidence="5" key="1">
    <citation type="submission" date="2020-08" db="EMBL/GenBank/DDBJ databases">
        <title>Genome public.</title>
        <authorList>
            <person name="Liu C."/>
            <person name="Sun Q."/>
        </authorList>
    </citation>
    <scope>NUCLEOTIDE SEQUENCE</scope>
    <source>
        <strain evidence="5">NSJ-23</strain>
    </source>
</reference>
<dbReference type="InterPro" id="IPR050418">
    <property type="entry name" value="D-iso_2-hydroxyacid_DH_PdxB"/>
</dbReference>
<keyword evidence="6" id="KW-1185">Reference proteome</keyword>
<dbReference type="Pfam" id="PF02826">
    <property type="entry name" value="2-Hacid_dh_C"/>
    <property type="match status" value="1"/>
</dbReference>
<comment type="caution">
    <text evidence="5">The sequence shown here is derived from an EMBL/GenBank/DDBJ whole genome shotgun (WGS) entry which is preliminary data.</text>
</comment>
<dbReference type="InterPro" id="IPR036291">
    <property type="entry name" value="NAD(P)-bd_dom_sf"/>
</dbReference>
<keyword evidence="3" id="KW-0520">NAD</keyword>
<dbReference type="GO" id="GO:0016616">
    <property type="term" value="F:oxidoreductase activity, acting on the CH-OH group of donors, NAD or NADP as acceptor"/>
    <property type="evidence" value="ECO:0007669"/>
    <property type="project" value="UniProtKB-ARBA"/>
</dbReference>
<accession>A0A8J6IXJ0</accession>
<gene>
    <name evidence="5" type="ORF">H8S11_04985</name>
</gene>
<dbReference type="EMBL" id="JACOPO010000002">
    <property type="protein sequence ID" value="MBC5722170.1"/>
    <property type="molecule type" value="Genomic_DNA"/>
</dbReference>
<dbReference type="SUPFAM" id="SSF51735">
    <property type="entry name" value="NAD(P)-binding Rossmann-fold domains"/>
    <property type="match status" value="1"/>
</dbReference>
<proteinExistence type="inferred from homology"/>
<evidence type="ECO:0000313" key="6">
    <source>
        <dbReference type="Proteomes" id="UP000628736"/>
    </source>
</evidence>
<sequence>MDFGAAGRHLHDIFYNGFGTKVIVSDPYASDSVKSIYPNVKFVSFEILLERSDIIFIHVPLSPETNHLFNKEAFRKMKNTAMVINTACIPIINQKDLVWALQEGEILYAGLDTVEKKPITPNNPLLKMDNVILSPHIGFYGIGSKKTQICMVCNLSQTVVTSGSFQARCVATPFVLDKFPELKQI</sequence>
<dbReference type="Gene3D" id="3.40.50.720">
    <property type="entry name" value="NAD(P)-binding Rossmann-like Domain"/>
    <property type="match status" value="1"/>
</dbReference>
<feature type="domain" description="D-isomer specific 2-hydroxyacid dehydrogenase NAD-binding" evidence="4">
    <location>
        <begin position="3"/>
        <end position="138"/>
    </location>
</feature>